<proteinExistence type="inferred from homology"/>
<feature type="compositionally biased region" description="Acidic residues" evidence="6">
    <location>
        <begin position="262"/>
        <end position="276"/>
    </location>
</feature>
<accession>A0A3Q3JGJ2</accession>
<feature type="region of interest" description="Disordered" evidence="6">
    <location>
        <begin position="225"/>
        <end position="295"/>
    </location>
</feature>
<evidence type="ECO:0000256" key="2">
    <source>
        <dbReference type="ARBA" id="ARBA00022884"/>
    </source>
</evidence>
<comment type="similarity">
    <text evidence="1">Belongs to the RRM HNRPC family. RALY subfamily.</text>
</comment>
<evidence type="ECO:0000256" key="6">
    <source>
        <dbReference type="SAM" id="MobiDB-lite"/>
    </source>
</evidence>
<evidence type="ECO:0000256" key="5">
    <source>
        <dbReference type="SAM" id="Coils"/>
    </source>
</evidence>
<dbReference type="Gene3D" id="3.30.70.330">
    <property type="match status" value="1"/>
</dbReference>
<dbReference type="SUPFAM" id="SSF54928">
    <property type="entry name" value="RNA-binding domain, RBD"/>
    <property type="match status" value="1"/>
</dbReference>
<dbReference type="GO" id="GO:0003723">
    <property type="term" value="F:RNA binding"/>
    <property type="evidence" value="ECO:0007669"/>
    <property type="project" value="UniProtKB-UniRule"/>
</dbReference>
<evidence type="ECO:0000256" key="4">
    <source>
        <dbReference type="PROSITE-ProRule" id="PRU00176"/>
    </source>
</evidence>
<feature type="domain" description="RRM" evidence="7">
    <location>
        <begin position="21"/>
        <end position="92"/>
    </location>
</feature>
<name>A0A3Q3JGJ2_MONAL</name>
<dbReference type="InterPro" id="IPR000504">
    <property type="entry name" value="RRM_dom"/>
</dbReference>
<feature type="region of interest" description="Disordered" evidence="6">
    <location>
        <begin position="147"/>
        <end position="190"/>
    </location>
</feature>
<feature type="coiled-coil region" evidence="5">
    <location>
        <begin position="193"/>
        <end position="220"/>
    </location>
</feature>
<reference evidence="8" key="1">
    <citation type="submission" date="2025-08" db="UniProtKB">
        <authorList>
            <consortium name="Ensembl"/>
        </authorList>
    </citation>
    <scope>IDENTIFICATION</scope>
</reference>
<dbReference type="Proteomes" id="UP000261600">
    <property type="component" value="Unplaced"/>
</dbReference>
<feature type="compositionally biased region" description="Basic and acidic residues" evidence="6">
    <location>
        <begin position="277"/>
        <end position="295"/>
    </location>
</feature>
<protein>
    <recommendedName>
        <fullName evidence="7">RRM domain-containing protein</fullName>
    </recommendedName>
</protein>
<dbReference type="InterPro" id="IPR035979">
    <property type="entry name" value="RBD_domain_sf"/>
</dbReference>
<reference evidence="8" key="2">
    <citation type="submission" date="2025-09" db="UniProtKB">
        <authorList>
            <consortium name="Ensembl"/>
        </authorList>
    </citation>
    <scope>IDENTIFICATION</scope>
</reference>
<keyword evidence="2 4" id="KW-0694">RNA-binding</keyword>
<dbReference type="PROSITE" id="PS50102">
    <property type="entry name" value="RRM"/>
    <property type="match status" value="1"/>
</dbReference>
<evidence type="ECO:0000259" key="7">
    <source>
        <dbReference type="PROSITE" id="PS50102"/>
    </source>
</evidence>
<dbReference type="PANTHER" id="PTHR13968">
    <property type="entry name" value="HETEROGENEOUS NUCLEAR RIBONUCLEOPROTEIN"/>
    <property type="match status" value="1"/>
</dbReference>
<evidence type="ECO:0000256" key="1">
    <source>
        <dbReference type="ARBA" id="ARBA00008631"/>
    </source>
</evidence>
<dbReference type="InterPro" id="IPR051186">
    <property type="entry name" value="RRM_HNRPC/RALY_subfam"/>
</dbReference>
<dbReference type="GO" id="GO:0005634">
    <property type="term" value="C:nucleus"/>
    <property type="evidence" value="ECO:0007669"/>
    <property type="project" value="TreeGrafter"/>
</dbReference>
<feature type="compositionally biased region" description="Low complexity" evidence="6">
    <location>
        <begin position="166"/>
        <end position="184"/>
    </location>
</feature>
<dbReference type="AlphaFoldDB" id="A0A3Q3JGJ2"/>
<dbReference type="Pfam" id="PF00076">
    <property type="entry name" value="RRM_1"/>
    <property type="match status" value="1"/>
</dbReference>
<evidence type="ECO:0000256" key="3">
    <source>
        <dbReference type="ARBA" id="ARBA00023054"/>
    </source>
</evidence>
<dbReference type="FunFam" id="3.30.70.330:FF:000019">
    <property type="entry name" value="heterogeneous nuclear ribonucleoproteins C1/C2 isoform X1"/>
    <property type="match status" value="1"/>
</dbReference>
<dbReference type="Ensembl" id="ENSMALT00000018949.1">
    <property type="protein sequence ID" value="ENSMALP00000018588.1"/>
    <property type="gene ID" value="ENSMALG00000012952.1"/>
</dbReference>
<feature type="compositionally biased region" description="Basic and acidic residues" evidence="6">
    <location>
        <begin position="225"/>
        <end position="242"/>
    </location>
</feature>
<evidence type="ECO:0000313" key="8">
    <source>
        <dbReference type="Ensembl" id="ENSMALP00000018588.1"/>
    </source>
</evidence>
<dbReference type="InterPro" id="IPR012677">
    <property type="entry name" value="Nucleotide-bd_a/b_plait_sf"/>
</dbReference>
<keyword evidence="9" id="KW-1185">Reference proteome</keyword>
<dbReference type="SMART" id="SM00360">
    <property type="entry name" value="RRM"/>
    <property type="match status" value="1"/>
</dbReference>
<organism evidence="8 9">
    <name type="scientific">Monopterus albus</name>
    <name type="common">Swamp eel</name>
    <dbReference type="NCBI Taxonomy" id="43700"/>
    <lineage>
        <taxon>Eukaryota</taxon>
        <taxon>Metazoa</taxon>
        <taxon>Chordata</taxon>
        <taxon>Craniata</taxon>
        <taxon>Vertebrata</taxon>
        <taxon>Euteleostomi</taxon>
        <taxon>Actinopterygii</taxon>
        <taxon>Neopterygii</taxon>
        <taxon>Teleostei</taxon>
        <taxon>Neoteleostei</taxon>
        <taxon>Acanthomorphata</taxon>
        <taxon>Anabantaria</taxon>
        <taxon>Synbranchiformes</taxon>
        <taxon>Synbranchidae</taxon>
        <taxon>Monopterus</taxon>
    </lineage>
</organism>
<dbReference type="STRING" id="43700.ENSMALP00000018588"/>
<evidence type="ECO:0000313" key="9">
    <source>
        <dbReference type="Proteomes" id="UP000261600"/>
    </source>
</evidence>
<dbReference type="PANTHER" id="PTHR13968:SF21">
    <property type="entry name" value="RNA-BINDING RALY-LIKE PROTEIN"/>
    <property type="match status" value="1"/>
</dbReference>
<keyword evidence="3 5" id="KW-0175">Coiled coil</keyword>
<sequence>MTGKTQTSNVTNKNDPRSLNSRVFIGNLNTAIVKKTDIEVIFAKYGKIVGCSVHKGYAFVQYMNERNARAAVAGENARIIAGQPLDINMAGEPKPYRPKAGSKRPLSAVYGGYEFDYEYYRDDFYSRLFDYHGRVAPPPRAVIPVKRSRVLAPSSRRGKTSFPIKTSSSSSSSSSRPPTSSSSSGLKLKTDQLQTIKRELTQIKMKIDSLLGRLEKIEKQQKAESEAQRKYDNNCNSMHEESVSETAENSGEEAGEGALDVEAGEMTDGGEDDYDEDGSHHLVRETTDRADREGESKALWEISRKQTVFTFRKLIFQNYSWPQICESGASQVNSEGAWTDSVSLSTPAQTVTERICTSSHTELTIRRRRI</sequence>